<dbReference type="RefSeq" id="XP_009037474.1">
    <property type="nucleotide sequence ID" value="XM_009039226.1"/>
</dbReference>
<feature type="domain" description="EF-hand" evidence="2">
    <location>
        <begin position="15"/>
        <end position="50"/>
    </location>
</feature>
<keyword evidence="1" id="KW-0106">Calcium</keyword>
<organism evidence="4">
    <name type="scientific">Aureococcus anophagefferens</name>
    <name type="common">Harmful bloom alga</name>
    <dbReference type="NCBI Taxonomy" id="44056"/>
    <lineage>
        <taxon>Eukaryota</taxon>
        <taxon>Sar</taxon>
        <taxon>Stramenopiles</taxon>
        <taxon>Ochrophyta</taxon>
        <taxon>Pelagophyceae</taxon>
        <taxon>Pelagomonadales</taxon>
        <taxon>Pelagomonadaceae</taxon>
        <taxon>Aureococcus</taxon>
    </lineage>
</organism>
<accession>F0Y9U9</accession>
<evidence type="ECO:0000259" key="2">
    <source>
        <dbReference type="PROSITE" id="PS50222"/>
    </source>
</evidence>
<dbReference type="Gene3D" id="1.10.238.10">
    <property type="entry name" value="EF-hand"/>
    <property type="match status" value="1"/>
</dbReference>
<dbReference type="SMART" id="SM00054">
    <property type="entry name" value="EFh"/>
    <property type="match status" value="2"/>
</dbReference>
<dbReference type="CDD" id="cd00051">
    <property type="entry name" value="EFh"/>
    <property type="match status" value="1"/>
</dbReference>
<dbReference type="InParanoid" id="F0Y9U9"/>
<sequence>MSFTKKKKATNFDDLVKVVLETAFREIDLDGDGTLDSEELKAVGFSIEVMQRFDTNRDGKLDQSEFVDALSAAVSTKSDPDAANKIVSESVQLVTRVLKDRHKKDAAASQELTAAAKAAAKELAAAKAELGALAEGKAAMARELAASKSEASAANAKIAKLMASDCKGAAPCAPAPVAAPAAPAAAAPSDAAEFGFLVRTGALLALGGCFLVAAQSMGVLDEAGLVAMGLPPPAATLLAAFGPSCPACPPCKLFGRGRR</sequence>
<dbReference type="InterPro" id="IPR018247">
    <property type="entry name" value="EF_Hand_1_Ca_BS"/>
</dbReference>
<gene>
    <name evidence="3" type="ORF">AURANDRAFT_64346</name>
</gene>
<dbReference type="PROSITE" id="PS50222">
    <property type="entry name" value="EF_HAND_2"/>
    <property type="match status" value="2"/>
</dbReference>
<dbReference type="KEGG" id="aaf:AURANDRAFT_64346"/>
<protein>
    <recommendedName>
        <fullName evidence="2">EF-hand domain-containing protein</fullName>
    </recommendedName>
</protein>
<keyword evidence="4" id="KW-1185">Reference proteome</keyword>
<dbReference type="GeneID" id="20224787"/>
<evidence type="ECO:0000313" key="3">
    <source>
        <dbReference type="EMBL" id="EGB08117.1"/>
    </source>
</evidence>
<dbReference type="InterPro" id="IPR002048">
    <property type="entry name" value="EF_hand_dom"/>
</dbReference>
<dbReference type="Proteomes" id="UP000002729">
    <property type="component" value="Unassembled WGS sequence"/>
</dbReference>
<dbReference type="SUPFAM" id="SSF47473">
    <property type="entry name" value="EF-hand"/>
    <property type="match status" value="1"/>
</dbReference>
<dbReference type="PROSITE" id="PS00018">
    <property type="entry name" value="EF_HAND_1"/>
    <property type="match status" value="2"/>
</dbReference>
<proteinExistence type="predicted"/>
<dbReference type="EMBL" id="GL833129">
    <property type="protein sequence ID" value="EGB08117.1"/>
    <property type="molecule type" value="Genomic_DNA"/>
</dbReference>
<dbReference type="AlphaFoldDB" id="F0Y9U9"/>
<dbReference type="Pfam" id="PF13202">
    <property type="entry name" value="EF-hand_5"/>
    <property type="match status" value="2"/>
</dbReference>
<dbReference type="GO" id="GO:0005509">
    <property type="term" value="F:calcium ion binding"/>
    <property type="evidence" value="ECO:0007669"/>
    <property type="project" value="InterPro"/>
</dbReference>
<evidence type="ECO:0000256" key="1">
    <source>
        <dbReference type="ARBA" id="ARBA00022837"/>
    </source>
</evidence>
<name>F0Y9U9_AURAN</name>
<dbReference type="OrthoDB" id="26525at2759"/>
<reference evidence="3 4" key="1">
    <citation type="journal article" date="2011" name="Proc. Natl. Acad. Sci. U.S.A.">
        <title>Niche of harmful alga Aureococcus anophagefferens revealed through ecogenomics.</title>
        <authorList>
            <person name="Gobler C.J."/>
            <person name="Berry D.L."/>
            <person name="Dyhrman S.T."/>
            <person name="Wilhelm S.W."/>
            <person name="Salamov A."/>
            <person name="Lobanov A.V."/>
            <person name="Zhang Y."/>
            <person name="Collier J.L."/>
            <person name="Wurch L.L."/>
            <person name="Kustka A.B."/>
            <person name="Dill B.D."/>
            <person name="Shah M."/>
            <person name="VerBerkmoes N.C."/>
            <person name="Kuo A."/>
            <person name="Terry A."/>
            <person name="Pangilinan J."/>
            <person name="Lindquist E.A."/>
            <person name="Lucas S."/>
            <person name="Paulsen I.T."/>
            <person name="Hattenrath-Lehmann T.K."/>
            <person name="Talmage S.C."/>
            <person name="Walker E.A."/>
            <person name="Koch F."/>
            <person name="Burson A.M."/>
            <person name="Marcoval M.A."/>
            <person name="Tang Y.Z."/>
            <person name="Lecleir G.R."/>
            <person name="Coyne K.J."/>
            <person name="Berg G.M."/>
            <person name="Bertrand E.M."/>
            <person name="Saito M.A."/>
            <person name="Gladyshev V.N."/>
            <person name="Grigoriev I.V."/>
        </authorList>
    </citation>
    <scope>NUCLEOTIDE SEQUENCE [LARGE SCALE GENOMIC DNA]</scope>
    <source>
        <strain evidence="4">CCMP 1984</strain>
    </source>
</reference>
<feature type="domain" description="EF-hand" evidence="2">
    <location>
        <begin position="51"/>
        <end position="76"/>
    </location>
</feature>
<evidence type="ECO:0000313" key="4">
    <source>
        <dbReference type="Proteomes" id="UP000002729"/>
    </source>
</evidence>
<dbReference type="InterPro" id="IPR011992">
    <property type="entry name" value="EF-hand-dom_pair"/>
</dbReference>